<dbReference type="OrthoDB" id="5752864at2"/>
<keyword evidence="6" id="KW-1185">Reference proteome</keyword>
<evidence type="ECO:0000256" key="3">
    <source>
        <dbReference type="SAM" id="Coils"/>
    </source>
</evidence>
<keyword evidence="4" id="KW-0472">Membrane</keyword>
<dbReference type="STRING" id="161398.PP2015_3434"/>
<dbReference type="Gene3D" id="2.40.420.20">
    <property type="match status" value="1"/>
</dbReference>
<dbReference type="Gene3D" id="2.40.30.170">
    <property type="match status" value="1"/>
</dbReference>
<evidence type="ECO:0000313" key="5">
    <source>
        <dbReference type="EMBL" id="ALO43909.1"/>
    </source>
</evidence>
<dbReference type="Proteomes" id="UP000061457">
    <property type="component" value="Chromosome II"/>
</dbReference>
<feature type="coiled-coil region" evidence="3">
    <location>
        <begin position="124"/>
        <end position="239"/>
    </location>
</feature>
<evidence type="ECO:0000256" key="1">
    <source>
        <dbReference type="ARBA" id="ARBA00004196"/>
    </source>
</evidence>
<sequence length="426" mass="47842">MSYIPDTSAQDSQVVTPKNTKKRVIYAASLFAFLIFCYAFIIPLVEGWVGGKSAISLDKLKLAQVTQGDFIRDFSVQGKVIAARRPVLYSPAQGTVTYLVDAGDRVEMGQALAQVESPELQSLFDQENTQLSRLRTQLAREKIQAKHIQLQQENRIGQARVALNAAKREMRRSEEAKKNQIISDIDFQKAKDDLENALREFEHVNKEVALLKESQQFEIQTYEFEFNAQKVKVAELQRQVLGLEVRSPVAGLVGNLNLEQKNTVSKNQPLMSVVDLSEYEVEVLIPETYADDLALGIEAEINFNEQSFMGNLVAMSPEITKGSVQGKVRFTGTAPDNLRQNQRLTTRLILEQRSQVNYLPRGRFLQNYDGMHIYVLRDNEAVKVPAKLGTKSLSKVEVISGLALGDTVIISDYRVFEKAASVKILQ</sequence>
<feature type="transmembrane region" description="Helical" evidence="4">
    <location>
        <begin position="24"/>
        <end position="45"/>
    </location>
</feature>
<name>A0A0S2K6Z6_9GAMM</name>
<dbReference type="AlphaFoldDB" id="A0A0S2K6Z6"/>
<evidence type="ECO:0000256" key="4">
    <source>
        <dbReference type="SAM" id="Phobius"/>
    </source>
</evidence>
<dbReference type="PATRIC" id="fig|161398.10.peg.3499"/>
<accession>A0A0S2K6Z6</accession>
<dbReference type="EMBL" id="CP013188">
    <property type="protein sequence ID" value="ALO43909.1"/>
    <property type="molecule type" value="Genomic_DNA"/>
</dbReference>
<gene>
    <name evidence="5" type="ORF">PP2015_3434</name>
</gene>
<evidence type="ECO:0000256" key="2">
    <source>
        <dbReference type="ARBA" id="ARBA00023054"/>
    </source>
</evidence>
<dbReference type="GO" id="GO:0030313">
    <property type="term" value="C:cell envelope"/>
    <property type="evidence" value="ECO:0007669"/>
    <property type="project" value="UniProtKB-SubCell"/>
</dbReference>
<keyword evidence="4" id="KW-1133">Transmembrane helix</keyword>
<proteinExistence type="predicted"/>
<dbReference type="PANTHER" id="PTHR32347">
    <property type="entry name" value="EFFLUX SYSTEM COMPONENT YKNX-RELATED"/>
    <property type="match status" value="1"/>
</dbReference>
<dbReference type="InterPro" id="IPR050465">
    <property type="entry name" value="UPF0194_transport"/>
</dbReference>
<evidence type="ECO:0000313" key="6">
    <source>
        <dbReference type="Proteomes" id="UP000061457"/>
    </source>
</evidence>
<dbReference type="Gene3D" id="2.40.50.100">
    <property type="match status" value="1"/>
</dbReference>
<keyword evidence="4" id="KW-0812">Transmembrane</keyword>
<reference evidence="5 6" key="1">
    <citation type="submission" date="2015-11" db="EMBL/GenBank/DDBJ databases">
        <authorList>
            <person name="Zhang Y."/>
            <person name="Guo Z."/>
        </authorList>
    </citation>
    <scope>NUCLEOTIDE SEQUENCE [LARGE SCALE GENOMIC DNA]</scope>
    <source>
        <strain evidence="5 6">KCTC 12086</strain>
    </source>
</reference>
<dbReference type="RefSeq" id="WP_058031737.1">
    <property type="nucleotide sequence ID" value="NZ_CP013188.1"/>
</dbReference>
<comment type="subcellular location">
    <subcellularLocation>
        <location evidence="1">Cell envelope</location>
    </subcellularLocation>
</comment>
<dbReference type="Gene3D" id="1.10.287.470">
    <property type="entry name" value="Helix hairpin bin"/>
    <property type="match status" value="1"/>
</dbReference>
<dbReference type="PANTHER" id="PTHR32347:SF14">
    <property type="entry name" value="EFFLUX SYSTEM COMPONENT YKNX-RELATED"/>
    <property type="match status" value="1"/>
</dbReference>
<protein>
    <submittedName>
        <fullName evidence="5">RND family efflux transporter MFP subunit</fullName>
    </submittedName>
</protein>
<organism evidence="5 6">
    <name type="scientific">Pseudoalteromonas phenolica</name>
    <dbReference type="NCBI Taxonomy" id="161398"/>
    <lineage>
        <taxon>Bacteria</taxon>
        <taxon>Pseudomonadati</taxon>
        <taxon>Pseudomonadota</taxon>
        <taxon>Gammaproteobacteria</taxon>
        <taxon>Alteromonadales</taxon>
        <taxon>Pseudoalteromonadaceae</taxon>
        <taxon>Pseudoalteromonas</taxon>
    </lineage>
</organism>
<dbReference type="KEGG" id="pphe:PP2015_3434"/>
<keyword evidence="2 3" id="KW-0175">Coiled coil</keyword>